<sequence>MPYLLSLLIAAAPLPAHDTVEAVVEDSGWTGTGELGMAMARGNTHSESLNTRFVFQRENEHRKHQVRASGLRTRSEVTAVFEEDGEPETRSQITSNRFDVGASTSLKFDARRYLVGSVRYENDDFSSYDYQGTASLGYGHHFIRNDTTTLLTEIGPGYRRADTRSRGVENGPLLRGLFDFSTRLTDTTTLVNTLLVEAGDDNTYAQNDFGVSVAMNASLALKAGFQARHNTEASDADISRTDRLTTVNLVYTFR</sequence>
<evidence type="ECO:0000313" key="1">
    <source>
        <dbReference type="EMBL" id="TKS53021.1"/>
    </source>
</evidence>
<comment type="caution">
    <text evidence="1">The sequence shown here is derived from an EMBL/GenBank/DDBJ whole genome shotgun (WGS) entry which is preliminary data.</text>
</comment>
<organism evidence="1 2">
    <name type="scientific">Luteimonas yindakuii</name>
    <dbReference type="NCBI Taxonomy" id="2565782"/>
    <lineage>
        <taxon>Bacteria</taxon>
        <taxon>Pseudomonadati</taxon>
        <taxon>Pseudomonadota</taxon>
        <taxon>Gammaproteobacteria</taxon>
        <taxon>Lysobacterales</taxon>
        <taxon>Lysobacteraceae</taxon>
        <taxon>Luteimonas</taxon>
    </lineage>
</organism>
<dbReference type="Pfam" id="PF04338">
    <property type="entry name" value="DUF481"/>
    <property type="match status" value="1"/>
</dbReference>
<accession>A0A4Z1RHC2</accession>
<dbReference type="AlphaFoldDB" id="A0A4Z1RHC2"/>
<keyword evidence="2" id="KW-1185">Reference proteome</keyword>
<dbReference type="Proteomes" id="UP000298681">
    <property type="component" value="Unassembled WGS sequence"/>
</dbReference>
<dbReference type="InterPro" id="IPR007433">
    <property type="entry name" value="DUF481"/>
</dbReference>
<dbReference type="RefSeq" id="WP_134675141.1">
    <property type="nucleotide sequence ID" value="NZ_SPUH01000002.1"/>
</dbReference>
<dbReference type="EMBL" id="SPUH01000002">
    <property type="protein sequence ID" value="TKS53021.1"/>
    <property type="molecule type" value="Genomic_DNA"/>
</dbReference>
<gene>
    <name evidence="1" type="ORF">E4582_12510</name>
</gene>
<evidence type="ECO:0000313" key="2">
    <source>
        <dbReference type="Proteomes" id="UP000298681"/>
    </source>
</evidence>
<protein>
    <submittedName>
        <fullName evidence="1">DUF481 domain-containing protein</fullName>
    </submittedName>
</protein>
<proteinExistence type="predicted"/>
<name>A0A4Z1RHC2_9GAMM</name>
<reference evidence="1 2" key="1">
    <citation type="submission" date="2019-01" db="EMBL/GenBank/DDBJ databases">
        <authorList>
            <person name="Zhang S."/>
        </authorList>
    </citation>
    <scope>NUCLEOTIDE SEQUENCE [LARGE SCALE GENOMIC DNA]</scope>
    <source>
        <strain evidence="1 2">1626</strain>
    </source>
</reference>